<accession>A0A5P2UD21</accession>
<feature type="compositionally biased region" description="Polar residues" evidence="6">
    <location>
        <begin position="433"/>
        <end position="443"/>
    </location>
</feature>
<evidence type="ECO:0000313" key="10">
    <source>
        <dbReference type="Proteomes" id="UP000326831"/>
    </source>
</evidence>
<evidence type="ECO:0000256" key="2">
    <source>
        <dbReference type="ARBA" id="ARBA00008072"/>
    </source>
</evidence>
<dbReference type="Proteomes" id="UP000326831">
    <property type="component" value="Chromosome"/>
</dbReference>
<dbReference type="RefSeq" id="WP_150516271.1">
    <property type="nucleotide sequence ID" value="NZ_BMVX01000001.1"/>
</dbReference>
<dbReference type="PANTHER" id="PTHR42813:SF3">
    <property type="entry name" value="GLUTATHIONE-INDEPENDENT FORMALDEHYDE DEHYDROGENASE"/>
    <property type="match status" value="1"/>
</dbReference>
<evidence type="ECO:0000256" key="6">
    <source>
        <dbReference type="SAM" id="MobiDB-lite"/>
    </source>
</evidence>
<dbReference type="Gene3D" id="3.40.50.720">
    <property type="entry name" value="NAD(P)-binding Rossmann-like Domain"/>
    <property type="match status" value="1"/>
</dbReference>
<dbReference type="InterPro" id="IPR013154">
    <property type="entry name" value="ADH-like_N"/>
</dbReference>
<dbReference type="InterPro" id="IPR036291">
    <property type="entry name" value="NAD(P)-bd_dom_sf"/>
</dbReference>
<feature type="domain" description="Alcohol dehydrogenase-like C-terminal" evidence="7">
    <location>
        <begin position="188"/>
        <end position="257"/>
    </location>
</feature>
<evidence type="ECO:0000256" key="4">
    <source>
        <dbReference type="ARBA" id="ARBA00022833"/>
    </source>
</evidence>
<feature type="compositionally biased region" description="Basic and acidic residues" evidence="6">
    <location>
        <begin position="412"/>
        <end position="430"/>
    </location>
</feature>
<dbReference type="Pfam" id="PF00107">
    <property type="entry name" value="ADH_zinc_N"/>
    <property type="match status" value="1"/>
</dbReference>
<dbReference type="OrthoDB" id="241504at2"/>
<reference evidence="9 10" key="1">
    <citation type="submission" date="2017-09" db="EMBL/GenBank/DDBJ databases">
        <authorList>
            <person name="Lee N."/>
            <person name="Cho B.-K."/>
        </authorList>
    </citation>
    <scope>NUCLEOTIDE SEQUENCE [LARGE SCALE GENOMIC DNA]</scope>
    <source>
        <strain evidence="9 10">ATCC 27467</strain>
    </source>
</reference>
<evidence type="ECO:0000259" key="8">
    <source>
        <dbReference type="Pfam" id="PF08240"/>
    </source>
</evidence>
<dbReference type="Gene3D" id="3.90.180.10">
    <property type="entry name" value="Medium-chain alcohol dehydrogenases, catalytic domain"/>
    <property type="match status" value="1"/>
</dbReference>
<gene>
    <name evidence="9" type="ORF">CP968_01635</name>
</gene>
<dbReference type="Pfam" id="PF08240">
    <property type="entry name" value="ADH_N"/>
    <property type="match status" value="1"/>
</dbReference>
<keyword evidence="3" id="KW-0479">Metal-binding</keyword>
<name>A0A5P2UD21_9ACTN</name>
<comment type="similarity">
    <text evidence="2">Belongs to the zinc-containing alcohol dehydrogenase family.</text>
</comment>
<dbReference type="SUPFAM" id="SSF50129">
    <property type="entry name" value="GroES-like"/>
    <property type="match status" value="1"/>
</dbReference>
<dbReference type="AlphaFoldDB" id="A0A5P2UD21"/>
<evidence type="ECO:0000313" key="9">
    <source>
        <dbReference type="EMBL" id="QEU77173.1"/>
    </source>
</evidence>
<proteinExistence type="inferred from homology"/>
<dbReference type="GO" id="GO:0046872">
    <property type="term" value="F:metal ion binding"/>
    <property type="evidence" value="ECO:0007669"/>
    <property type="project" value="UniProtKB-KW"/>
</dbReference>
<dbReference type="SUPFAM" id="SSF51735">
    <property type="entry name" value="NAD(P)-binding Rossmann-fold domains"/>
    <property type="match status" value="1"/>
</dbReference>
<keyword evidence="10" id="KW-1185">Reference proteome</keyword>
<comment type="cofactor">
    <cofactor evidence="1">
        <name>Zn(2+)</name>
        <dbReference type="ChEBI" id="CHEBI:29105"/>
    </cofactor>
</comment>
<feature type="region of interest" description="Disordered" evidence="6">
    <location>
        <begin position="381"/>
        <end position="443"/>
    </location>
</feature>
<dbReference type="InterPro" id="IPR013149">
    <property type="entry name" value="ADH-like_C"/>
</dbReference>
<evidence type="ECO:0000256" key="5">
    <source>
        <dbReference type="ARBA" id="ARBA00023027"/>
    </source>
</evidence>
<dbReference type="PANTHER" id="PTHR42813">
    <property type="entry name" value="ZINC-TYPE ALCOHOL DEHYDROGENASE-LIKE"/>
    <property type="match status" value="1"/>
</dbReference>
<feature type="domain" description="Alcohol dehydrogenase-like N-terminal" evidence="8">
    <location>
        <begin position="25"/>
        <end position="137"/>
    </location>
</feature>
<evidence type="ECO:0000256" key="3">
    <source>
        <dbReference type="ARBA" id="ARBA00022723"/>
    </source>
</evidence>
<keyword evidence="4" id="KW-0862">Zinc</keyword>
<evidence type="ECO:0000256" key="1">
    <source>
        <dbReference type="ARBA" id="ARBA00001947"/>
    </source>
</evidence>
<dbReference type="KEGG" id="ssub:CP968_01635"/>
<dbReference type="EMBL" id="CP023701">
    <property type="protein sequence ID" value="QEU77173.1"/>
    <property type="molecule type" value="Genomic_DNA"/>
</dbReference>
<keyword evidence="5" id="KW-0520">NAD</keyword>
<organism evidence="9 10">
    <name type="scientific">Streptomyces subrutilus</name>
    <dbReference type="NCBI Taxonomy" id="36818"/>
    <lineage>
        <taxon>Bacteria</taxon>
        <taxon>Bacillati</taxon>
        <taxon>Actinomycetota</taxon>
        <taxon>Actinomycetes</taxon>
        <taxon>Kitasatosporales</taxon>
        <taxon>Streptomycetaceae</taxon>
        <taxon>Streptomyces</taxon>
    </lineage>
</organism>
<evidence type="ECO:0000259" key="7">
    <source>
        <dbReference type="Pfam" id="PF00107"/>
    </source>
</evidence>
<sequence length="443" mass="47574">MRAAVYEGPRTVTVKDVPDARIEHPTDILVKITSTNICGSDLHMYEGRTSFETGRTLGHENLGQVVEVGKAVGKVKVGDWVVLPFNIACGFCKQCEQGLTSYCLTMQPDPGKAGAAYGFAEMGPYQGGQAELLRVPYGDFNALRLGEDAAERQLDYVMLADIFPTGYHATEMAGVKPGDQTLVYGAGPVGLMAAYSALLKGAGRVWVADHQPDRLRLAEEIGAIPVNTAEEDPAEVVKEATLGLGADNGCECVGYQAHDPQGREDGTLTMNGLIDAVRFTGGLGVVGVFLPEDPGAADTQGKAEAQGKMPIDFGMLWFKGLKVGTGQAPVKRYNRALRDLIAGGKAEPGFLVSHELDLDEAPSAYEHFDNRDDGWTKVVLHPQAGNGNGARAHTRKDSRKDSRHSAGPASHRTVEQLRHEAAKAGIEGRSHMNRQQLEQALDR</sequence>
<dbReference type="InterPro" id="IPR011032">
    <property type="entry name" value="GroES-like_sf"/>
</dbReference>
<dbReference type="CDD" id="cd08282">
    <property type="entry name" value="PFDH_like"/>
    <property type="match status" value="1"/>
</dbReference>
<protein>
    <submittedName>
        <fullName evidence="9">Aldehyde dehydrogenase</fullName>
    </submittedName>
</protein>